<sequence length="37" mass="4198">MHVMSELLTFGAIYAGVGVIAYYALKFIDYIRTLKDN</sequence>
<evidence type="ECO:0000256" key="1">
    <source>
        <dbReference type="SAM" id="Phobius"/>
    </source>
</evidence>
<keyword evidence="1" id="KW-1133">Transmembrane helix</keyword>
<accession>A0A3G4RJ76</accession>
<reference evidence="2" key="1">
    <citation type="submission" date="2018-10" db="EMBL/GenBank/DDBJ databases">
        <title>Complete sequence of plasmid pHNBF16.</title>
        <authorList>
            <person name="Liu J.H."/>
            <person name="Huang X."/>
            <person name="Luo J."/>
        </authorList>
    </citation>
    <scope>NUCLEOTIDE SEQUENCE</scope>
    <source>
        <strain evidence="2">6BF16CTX</strain>
        <plasmid evidence="2">pHNBF16</plasmid>
    </source>
</reference>
<proteinExistence type="predicted"/>
<keyword evidence="1" id="KW-0812">Transmembrane</keyword>
<feature type="transmembrane region" description="Helical" evidence="1">
    <location>
        <begin position="6"/>
        <end position="25"/>
    </location>
</feature>
<geneLocation type="plasmid" evidence="2">
    <name>pHNBF16</name>
</geneLocation>
<evidence type="ECO:0000313" key="2">
    <source>
        <dbReference type="EMBL" id="AYU65712.1"/>
    </source>
</evidence>
<protein>
    <submittedName>
        <fullName evidence="2">Uncharacterized protein</fullName>
    </submittedName>
</protein>
<dbReference type="EMBL" id="MK079571">
    <property type="protein sequence ID" value="AYU65712.1"/>
    <property type="molecule type" value="Genomic_DNA"/>
</dbReference>
<organism evidence="2">
    <name type="scientific">Klebsiella pneumoniae</name>
    <dbReference type="NCBI Taxonomy" id="573"/>
    <lineage>
        <taxon>Bacteria</taxon>
        <taxon>Pseudomonadati</taxon>
        <taxon>Pseudomonadota</taxon>
        <taxon>Gammaproteobacteria</taxon>
        <taxon>Enterobacterales</taxon>
        <taxon>Enterobacteriaceae</taxon>
        <taxon>Klebsiella/Raoultella group</taxon>
        <taxon>Klebsiella</taxon>
        <taxon>Klebsiella pneumoniae complex</taxon>
    </lineage>
</organism>
<name>A0A3G4RJ76_KLEPN</name>
<keyword evidence="2" id="KW-0614">Plasmid</keyword>
<dbReference type="AlphaFoldDB" id="A0A3G4RJ76"/>
<keyword evidence="1" id="KW-0472">Membrane</keyword>